<feature type="domain" description="Peptidase S1" evidence="2">
    <location>
        <begin position="11"/>
        <end position="136"/>
    </location>
</feature>
<dbReference type="RefSeq" id="XP_006813947.1">
    <property type="nucleotide sequence ID" value="XM_006813884.1"/>
</dbReference>
<dbReference type="GeneID" id="102806277"/>
<dbReference type="InterPro" id="IPR001254">
    <property type="entry name" value="Trypsin_dom"/>
</dbReference>
<dbReference type="InterPro" id="IPR043504">
    <property type="entry name" value="Peptidase_S1_PA_chymotrypsin"/>
</dbReference>
<dbReference type="Proteomes" id="UP000694865">
    <property type="component" value="Unplaced"/>
</dbReference>
<accession>A0ABM0M1Q6</accession>
<dbReference type="InterPro" id="IPR018114">
    <property type="entry name" value="TRYPSIN_HIS"/>
</dbReference>
<keyword evidence="3" id="KW-1185">Reference proteome</keyword>
<dbReference type="PROSITE" id="PS00134">
    <property type="entry name" value="TRYPSIN_HIS"/>
    <property type="match status" value="1"/>
</dbReference>
<proteinExistence type="predicted"/>
<evidence type="ECO:0000313" key="3">
    <source>
        <dbReference type="Proteomes" id="UP000694865"/>
    </source>
</evidence>
<evidence type="ECO:0000313" key="4">
    <source>
        <dbReference type="RefSeq" id="XP_006813947.1"/>
    </source>
</evidence>
<dbReference type="PRINTS" id="PR00722">
    <property type="entry name" value="CHYMOTRYPSIN"/>
</dbReference>
<evidence type="ECO:0000259" key="2">
    <source>
        <dbReference type="PROSITE" id="PS50240"/>
    </source>
</evidence>
<keyword evidence="1" id="KW-1015">Disulfide bond</keyword>
<gene>
    <name evidence="4" type="primary">LOC102806277</name>
</gene>
<protein>
    <submittedName>
        <fullName evidence="4">Transmembrane protease serine 6-like</fullName>
    </submittedName>
</protein>
<dbReference type="Pfam" id="PF00089">
    <property type="entry name" value="Trypsin"/>
    <property type="match status" value="1"/>
</dbReference>
<feature type="non-terminal residue" evidence="4">
    <location>
        <position position="1"/>
    </location>
</feature>
<dbReference type="InterPro" id="IPR009003">
    <property type="entry name" value="Peptidase_S1_PA"/>
</dbReference>
<dbReference type="InterPro" id="IPR001314">
    <property type="entry name" value="Peptidase_S1A"/>
</dbReference>
<name>A0ABM0M1Q6_SACKO</name>
<dbReference type="PANTHER" id="PTHR24252">
    <property type="entry name" value="ACROSIN-RELATED"/>
    <property type="match status" value="1"/>
</dbReference>
<dbReference type="SMART" id="SM00020">
    <property type="entry name" value="Tryp_SPc"/>
    <property type="match status" value="1"/>
</dbReference>
<organism evidence="3 4">
    <name type="scientific">Saccoglossus kowalevskii</name>
    <name type="common">Acorn worm</name>
    <dbReference type="NCBI Taxonomy" id="10224"/>
    <lineage>
        <taxon>Eukaryota</taxon>
        <taxon>Metazoa</taxon>
        <taxon>Hemichordata</taxon>
        <taxon>Enteropneusta</taxon>
        <taxon>Harrimaniidae</taxon>
        <taxon>Saccoglossus</taxon>
    </lineage>
</organism>
<dbReference type="SUPFAM" id="SSF50494">
    <property type="entry name" value="Trypsin-like serine proteases"/>
    <property type="match status" value="1"/>
</dbReference>
<evidence type="ECO:0000256" key="1">
    <source>
        <dbReference type="ARBA" id="ARBA00023157"/>
    </source>
</evidence>
<dbReference type="PROSITE" id="PS50240">
    <property type="entry name" value="TRYPSIN_DOM"/>
    <property type="match status" value="1"/>
</dbReference>
<sequence>ECGIARPKARIIGGQDAEIGEWPWMAMLYHITTNKSFCGGALLTSTWVVTAAHCINESKVNENTLQVYLGKHEADVGESGIIVDEIIMHPDFNNTVYDADIALIRLTEHVVFTETIKPVFGVAAIADGSPSSPPFS</sequence>
<dbReference type="Gene3D" id="2.40.10.10">
    <property type="entry name" value="Trypsin-like serine proteases"/>
    <property type="match status" value="2"/>
</dbReference>
<dbReference type="CDD" id="cd00190">
    <property type="entry name" value="Tryp_SPc"/>
    <property type="match status" value="1"/>
</dbReference>
<dbReference type="PANTHER" id="PTHR24252:SF7">
    <property type="entry name" value="HYALIN"/>
    <property type="match status" value="1"/>
</dbReference>
<reference evidence="4" key="1">
    <citation type="submission" date="2025-08" db="UniProtKB">
        <authorList>
            <consortium name="RefSeq"/>
        </authorList>
    </citation>
    <scope>IDENTIFICATION</scope>
    <source>
        <tissue evidence="4">Testes</tissue>
    </source>
</reference>